<dbReference type="CDD" id="cd00038">
    <property type="entry name" value="CAP_ED"/>
    <property type="match status" value="1"/>
</dbReference>
<dbReference type="Proteomes" id="UP001501821">
    <property type="component" value="Unassembled WGS sequence"/>
</dbReference>
<gene>
    <name evidence="2" type="ORF">GCM10022242_38430</name>
</gene>
<comment type="caution">
    <text evidence="2">The sequence shown here is derived from an EMBL/GenBank/DDBJ whole genome shotgun (WGS) entry which is preliminary data.</text>
</comment>
<dbReference type="SUPFAM" id="SSF51206">
    <property type="entry name" value="cAMP-binding domain-like"/>
    <property type="match status" value="1"/>
</dbReference>
<dbReference type="InterPro" id="IPR018490">
    <property type="entry name" value="cNMP-bd_dom_sf"/>
</dbReference>
<accession>A0ABP7J497</accession>
<dbReference type="RefSeq" id="WP_344778547.1">
    <property type="nucleotide sequence ID" value="NZ_BAABAH010000019.1"/>
</dbReference>
<dbReference type="PROSITE" id="PS00888">
    <property type="entry name" value="CNMP_BINDING_1"/>
    <property type="match status" value="1"/>
</dbReference>
<proteinExistence type="predicted"/>
<dbReference type="InterPro" id="IPR000595">
    <property type="entry name" value="cNMP-bd_dom"/>
</dbReference>
<name>A0ABP7J497_9ACTN</name>
<dbReference type="InterPro" id="IPR018488">
    <property type="entry name" value="cNMP-bd_CS"/>
</dbReference>
<evidence type="ECO:0000259" key="1">
    <source>
        <dbReference type="PROSITE" id="PS50042"/>
    </source>
</evidence>
<dbReference type="InterPro" id="IPR014710">
    <property type="entry name" value="RmlC-like_jellyroll"/>
</dbReference>
<organism evidence="2 3">
    <name type="scientific">Nocardioides panacisoli</name>
    <dbReference type="NCBI Taxonomy" id="627624"/>
    <lineage>
        <taxon>Bacteria</taxon>
        <taxon>Bacillati</taxon>
        <taxon>Actinomycetota</taxon>
        <taxon>Actinomycetes</taxon>
        <taxon>Propionibacteriales</taxon>
        <taxon>Nocardioidaceae</taxon>
        <taxon>Nocardioides</taxon>
    </lineage>
</organism>
<dbReference type="Gene3D" id="2.60.120.10">
    <property type="entry name" value="Jelly Rolls"/>
    <property type="match status" value="1"/>
</dbReference>
<evidence type="ECO:0000313" key="3">
    <source>
        <dbReference type="Proteomes" id="UP001501821"/>
    </source>
</evidence>
<dbReference type="EMBL" id="BAABAH010000019">
    <property type="protein sequence ID" value="GAA3833668.1"/>
    <property type="molecule type" value="Genomic_DNA"/>
</dbReference>
<reference evidence="3" key="1">
    <citation type="journal article" date="2019" name="Int. J. Syst. Evol. Microbiol.">
        <title>The Global Catalogue of Microorganisms (GCM) 10K type strain sequencing project: providing services to taxonomists for standard genome sequencing and annotation.</title>
        <authorList>
            <consortium name="The Broad Institute Genomics Platform"/>
            <consortium name="The Broad Institute Genome Sequencing Center for Infectious Disease"/>
            <person name="Wu L."/>
            <person name="Ma J."/>
        </authorList>
    </citation>
    <scope>NUCLEOTIDE SEQUENCE [LARGE SCALE GENOMIC DNA]</scope>
    <source>
        <strain evidence="3">JCM 16953</strain>
    </source>
</reference>
<dbReference type="PROSITE" id="PS50042">
    <property type="entry name" value="CNMP_BINDING_3"/>
    <property type="match status" value="1"/>
</dbReference>
<keyword evidence="3" id="KW-1185">Reference proteome</keyword>
<evidence type="ECO:0000313" key="2">
    <source>
        <dbReference type="EMBL" id="GAA3833668.1"/>
    </source>
</evidence>
<dbReference type="SMART" id="SM00100">
    <property type="entry name" value="cNMP"/>
    <property type="match status" value="1"/>
</dbReference>
<protein>
    <recommendedName>
        <fullName evidence="1">Cyclic nucleotide-binding domain-containing protein</fullName>
    </recommendedName>
</protein>
<sequence>MSGTTNTTRVAGHATSVSWIPSEAVKGMMKGAFASGVSHYDTPPPPHIDDLSAMRDADAFRFANRIAGWAEFDGDRVVGFEQEGGVVMGATTVKVAGAGVTFAAVTMPDLRPEPEVGEGWVRFTQTSGGRTALPLPRRVSKPPFVRMQSPLVWSTLRLTLHADGRSEVELIGASPFPRHWVYDDRDDLALKAGVADWAEWLGQPSWQATPWGDQDSPVVVAEAESALERQLSQVLMHGAAKPKIREVKVGETLVDQGDWGKELFLVLDGVLQVSVDGEAVGVLGPGAVVGERAFLENRPRTSTLRALTAVRVAVAPADAVDRDALDELSGGHRREEK</sequence>
<dbReference type="Pfam" id="PF00027">
    <property type="entry name" value="cNMP_binding"/>
    <property type="match status" value="1"/>
</dbReference>
<feature type="domain" description="Cyclic nucleotide-binding" evidence="1">
    <location>
        <begin position="250"/>
        <end position="312"/>
    </location>
</feature>